<protein>
    <submittedName>
        <fullName evidence="1">Uncharacterized protein</fullName>
    </submittedName>
</protein>
<accession>A0ABD6F0U5</accession>
<keyword evidence="2" id="KW-1185">Reference proteome</keyword>
<evidence type="ECO:0000313" key="1">
    <source>
        <dbReference type="EMBL" id="MFH4983374.1"/>
    </source>
</evidence>
<dbReference type="EMBL" id="JBGFUD010012059">
    <property type="protein sequence ID" value="MFH4983374.1"/>
    <property type="molecule type" value="Genomic_DNA"/>
</dbReference>
<evidence type="ECO:0000313" key="2">
    <source>
        <dbReference type="Proteomes" id="UP001608902"/>
    </source>
</evidence>
<dbReference type="AlphaFoldDB" id="A0ABD6F0U5"/>
<reference evidence="1 2" key="1">
    <citation type="submission" date="2024-08" db="EMBL/GenBank/DDBJ databases">
        <title>Gnathostoma spinigerum genome.</title>
        <authorList>
            <person name="Gonzalez-Bertolin B."/>
            <person name="Monzon S."/>
            <person name="Zaballos A."/>
            <person name="Jimenez P."/>
            <person name="Dekumyoy P."/>
            <person name="Varona S."/>
            <person name="Cuesta I."/>
            <person name="Sumanam S."/>
            <person name="Adisakwattana P."/>
            <person name="Gasser R.B."/>
            <person name="Hernandez-Gonzalez A."/>
            <person name="Young N.D."/>
            <person name="Perteguer M.J."/>
        </authorList>
    </citation>
    <scope>NUCLEOTIDE SEQUENCE [LARGE SCALE GENOMIC DNA]</scope>
    <source>
        <strain evidence="1">AL3</strain>
        <tissue evidence="1">Liver</tissue>
    </source>
</reference>
<comment type="caution">
    <text evidence="1">The sequence shown here is derived from an EMBL/GenBank/DDBJ whole genome shotgun (WGS) entry which is preliminary data.</text>
</comment>
<gene>
    <name evidence="1" type="ORF">AB6A40_010083</name>
</gene>
<proteinExistence type="predicted"/>
<dbReference type="Proteomes" id="UP001608902">
    <property type="component" value="Unassembled WGS sequence"/>
</dbReference>
<name>A0ABD6F0U5_9BILA</name>
<sequence>MGSDTRNEGVEGGWAFMSLKYPTKFYSTMSNDCPIINNQHGDCRRSTVSSCKKKEFLLKGYKTVICGDTKRLQSHFTFCGLSFIRTPSDSGRISGKALFSGNEHIESSVSHGRTFEGYTEEIQ</sequence>
<organism evidence="1 2">
    <name type="scientific">Gnathostoma spinigerum</name>
    <dbReference type="NCBI Taxonomy" id="75299"/>
    <lineage>
        <taxon>Eukaryota</taxon>
        <taxon>Metazoa</taxon>
        <taxon>Ecdysozoa</taxon>
        <taxon>Nematoda</taxon>
        <taxon>Chromadorea</taxon>
        <taxon>Rhabditida</taxon>
        <taxon>Spirurina</taxon>
        <taxon>Gnathostomatomorpha</taxon>
        <taxon>Gnathostomatoidea</taxon>
        <taxon>Gnathostomatidae</taxon>
        <taxon>Gnathostoma</taxon>
    </lineage>
</organism>